<dbReference type="AlphaFoldDB" id="A0A521BP11"/>
<proteinExistence type="predicted"/>
<evidence type="ECO:0000313" key="1">
    <source>
        <dbReference type="EMBL" id="SMO48300.1"/>
    </source>
</evidence>
<organism evidence="1 2">
    <name type="scientific">Solitalea koreensis</name>
    <dbReference type="NCBI Taxonomy" id="543615"/>
    <lineage>
        <taxon>Bacteria</taxon>
        <taxon>Pseudomonadati</taxon>
        <taxon>Bacteroidota</taxon>
        <taxon>Sphingobacteriia</taxon>
        <taxon>Sphingobacteriales</taxon>
        <taxon>Sphingobacteriaceae</taxon>
        <taxon>Solitalea</taxon>
    </lineage>
</organism>
<name>A0A521BP11_9SPHI</name>
<gene>
    <name evidence="1" type="ORF">SAMN06265350_102339</name>
</gene>
<dbReference type="OrthoDB" id="1149194at2"/>
<dbReference type="RefSeq" id="WP_142601932.1">
    <property type="nucleotide sequence ID" value="NZ_FXSZ01000002.1"/>
</dbReference>
<accession>A0A521BP11</accession>
<dbReference type="Proteomes" id="UP000315971">
    <property type="component" value="Unassembled WGS sequence"/>
</dbReference>
<evidence type="ECO:0008006" key="3">
    <source>
        <dbReference type="Google" id="ProtNLM"/>
    </source>
</evidence>
<dbReference type="InterPro" id="IPR025518">
    <property type="entry name" value="DUF4406"/>
</dbReference>
<reference evidence="1 2" key="1">
    <citation type="submission" date="2017-05" db="EMBL/GenBank/DDBJ databases">
        <authorList>
            <person name="Varghese N."/>
            <person name="Submissions S."/>
        </authorList>
    </citation>
    <scope>NUCLEOTIDE SEQUENCE [LARGE SCALE GENOMIC DNA]</scope>
    <source>
        <strain evidence="1 2">DSM 21342</strain>
    </source>
</reference>
<protein>
    <recommendedName>
        <fullName evidence="3">Nucleoside 2-deoxyribosyltransferase</fullName>
    </recommendedName>
</protein>
<dbReference type="EMBL" id="FXSZ01000002">
    <property type="protein sequence ID" value="SMO48300.1"/>
    <property type="molecule type" value="Genomic_DNA"/>
</dbReference>
<dbReference type="Gene3D" id="3.40.50.450">
    <property type="match status" value="1"/>
</dbReference>
<dbReference type="SUPFAM" id="SSF52309">
    <property type="entry name" value="N-(deoxy)ribosyltransferase-like"/>
    <property type="match status" value="1"/>
</dbReference>
<dbReference type="Pfam" id="PF14359">
    <property type="entry name" value="DUF4406"/>
    <property type="match status" value="1"/>
</dbReference>
<keyword evidence="2" id="KW-1185">Reference proteome</keyword>
<evidence type="ECO:0000313" key="2">
    <source>
        <dbReference type="Proteomes" id="UP000315971"/>
    </source>
</evidence>
<sequence length="116" mass="13232">MESQPKLKVYISGKMTGVADLNRSKFDQAEQLLKNEGFEPVNPHKLDHSANVNESWEEFMRVDLAELLKCDAIALIDDWHDSKGAIIEFRLAQDLKMPYIILGSDIKSIVRKISMN</sequence>